<protein>
    <submittedName>
        <fullName evidence="6">ABC-F family ATP-binding cassette domain-containing protein</fullName>
    </submittedName>
</protein>
<dbReference type="EMBL" id="JAAGBB010000022">
    <property type="protein sequence ID" value="MBR0666328.1"/>
    <property type="molecule type" value="Genomic_DNA"/>
</dbReference>
<dbReference type="PROSITE" id="PS00211">
    <property type="entry name" value="ABC_TRANSPORTER_1"/>
    <property type="match status" value="2"/>
</dbReference>
<dbReference type="InterPro" id="IPR032781">
    <property type="entry name" value="ABC_tran_Xtn"/>
</dbReference>
<dbReference type="CDD" id="cd03221">
    <property type="entry name" value="ABCF_EF-3"/>
    <property type="match status" value="2"/>
</dbReference>
<feature type="compositionally biased region" description="Basic and acidic residues" evidence="4">
    <location>
        <begin position="529"/>
        <end position="546"/>
    </location>
</feature>
<keyword evidence="3 6" id="KW-0067">ATP-binding</keyword>
<dbReference type="Gene3D" id="3.40.50.300">
    <property type="entry name" value="P-loop containing nucleotide triphosphate hydrolases"/>
    <property type="match status" value="2"/>
</dbReference>
<evidence type="ECO:0000313" key="6">
    <source>
        <dbReference type="EMBL" id="MBR0666328.1"/>
    </source>
</evidence>
<sequence length="623" mass="67395">MTVLTLRDITIRIAGRVLLDGASLQVDDGHKIGLVGKNGAGKSTLLKAITNEIQPDGGEIRLSSRARMGHVAQEAPAGPQSIAEVVLGADTERASLLAESESADGARLAEVHERLIAIRADSAPARAGAILAGLGFDAAAQARPISEFSGGWRMRVALAQALFLEPDLLLLDEPTNHLDLEAALWLEGWLARFPGAVILVSHDRGLLDRAVDSIAHLDQRKITLYTGGFERFVRVRAERLAQTVAANARLTAERARIQGFVDRFRAKATKARQAQSRLKALERMPPIEAVVEDTVTRFAFPEPETLAPPILQLTRASAGYDGRAVLSGLNLRVDQDDRIALLGSNGNGKSTLAKLLAGRMEPIAGEIHRSNRLRVGYFAQHQTEALDLSGTPLSHMQAALPKASETQCRAQLARFGLDQDRATTTVGSCSGGEKARLLLALATRDAPQLLILDEPTNHLDIDAREALTKALAEFAGAVLLITHDPHLVELIADRLWLVADGTVTQFEGDLDEYRALLGERARAASGSGSREEGAGRAGQRRDRADSRASQAPLRQRLKEIEATLDKLGKEAALIEAKLGDTETYARFKPKDIAWANTRRAAITHQTALLEAEWLELSEKLEVV</sequence>
<dbReference type="SUPFAM" id="SSF52540">
    <property type="entry name" value="P-loop containing nucleoside triphosphate hydrolases"/>
    <property type="match status" value="2"/>
</dbReference>
<keyword evidence="1" id="KW-0677">Repeat</keyword>
<reference evidence="7" key="1">
    <citation type="journal article" date="2021" name="Syst. Appl. Microbiol.">
        <title>Roseomonas hellenica sp. nov., isolated from roots of wild-growing Alkanna tinctoria.</title>
        <authorList>
            <person name="Rat A."/>
            <person name="Naranjo H.D."/>
            <person name="Lebbe L."/>
            <person name="Cnockaert M."/>
            <person name="Krigas N."/>
            <person name="Grigoriadou K."/>
            <person name="Maloupa E."/>
            <person name="Willems A."/>
        </authorList>
    </citation>
    <scope>NUCLEOTIDE SEQUENCE [LARGE SCALE GENOMIC DNA]</scope>
    <source>
        <strain evidence="7">LMG 31523</strain>
    </source>
</reference>
<dbReference type="Gene3D" id="1.10.287.380">
    <property type="entry name" value="Valyl-tRNA synthetase, C-terminal domain"/>
    <property type="match status" value="1"/>
</dbReference>
<dbReference type="InterPro" id="IPR027417">
    <property type="entry name" value="P-loop_NTPase"/>
</dbReference>
<keyword evidence="7" id="KW-1185">Reference proteome</keyword>
<dbReference type="Pfam" id="PF12848">
    <property type="entry name" value="ABC_tran_Xtn"/>
    <property type="match status" value="1"/>
</dbReference>
<proteinExistence type="predicted"/>
<name>A0ABS5F1A3_9PROT</name>
<organism evidence="6 7">
    <name type="scientific">Plastoroseomonas hellenica</name>
    <dbReference type="NCBI Taxonomy" id="2687306"/>
    <lineage>
        <taxon>Bacteria</taxon>
        <taxon>Pseudomonadati</taxon>
        <taxon>Pseudomonadota</taxon>
        <taxon>Alphaproteobacteria</taxon>
        <taxon>Acetobacterales</taxon>
        <taxon>Acetobacteraceae</taxon>
        <taxon>Plastoroseomonas</taxon>
    </lineage>
</organism>
<dbReference type="InterPro" id="IPR003439">
    <property type="entry name" value="ABC_transporter-like_ATP-bd"/>
</dbReference>
<evidence type="ECO:0000256" key="1">
    <source>
        <dbReference type="ARBA" id="ARBA00022737"/>
    </source>
</evidence>
<evidence type="ECO:0000313" key="7">
    <source>
        <dbReference type="Proteomes" id="UP001196870"/>
    </source>
</evidence>
<dbReference type="InterPro" id="IPR017871">
    <property type="entry name" value="ABC_transporter-like_CS"/>
</dbReference>
<evidence type="ECO:0000256" key="3">
    <source>
        <dbReference type="ARBA" id="ARBA00022840"/>
    </source>
</evidence>
<gene>
    <name evidence="6" type="ORF">GXW71_18345</name>
</gene>
<dbReference type="InterPro" id="IPR003593">
    <property type="entry name" value="AAA+_ATPase"/>
</dbReference>
<dbReference type="PANTHER" id="PTHR19211">
    <property type="entry name" value="ATP-BINDING TRANSPORT PROTEIN-RELATED"/>
    <property type="match status" value="1"/>
</dbReference>
<feature type="domain" description="ABC transporter" evidence="5">
    <location>
        <begin position="4"/>
        <end position="244"/>
    </location>
</feature>
<evidence type="ECO:0000256" key="4">
    <source>
        <dbReference type="SAM" id="MobiDB-lite"/>
    </source>
</evidence>
<dbReference type="PANTHER" id="PTHR19211:SF14">
    <property type="entry name" value="ATP-BINDING CASSETTE SUB-FAMILY F MEMBER 1"/>
    <property type="match status" value="1"/>
</dbReference>
<dbReference type="Proteomes" id="UP001196870">
    <property type="component" value="Unassembled WGS sequence"/>
</dbReference>
<feature type="region of interest" description="Disordered" evidence="4">
    <location>
        <begin position="524"/>
        <end position="552"/>
    </location>
</feature>
<accession>A0ABS5F1A3</accession>
<comment type="caution">
    <text evidence="6">The sequence shown here is derived from an EMBL/GenBank/DDBJ whole genome shotgun (WGS) entry which is preliminary data.</text>
</comment>
<dbReference type="InterPro" id="IPR037118">
    <property type="entry name" value="Val-tRNA_synth_C_sf"/>
</dbReference>
<evidence type="ECO:0000259" key="5">
    <source>
        <dbReference type="PROSITE" id="PS50893"/>
    </source>
</evidence>
<dbReference type="PROSITE" id="PS50893">
    <property type="entry name" value="ABC_TRANSPORTER_2"/>
    <property type="match status" value="2"/>
</dbReference>
<dbReference type="InterPro" id="IPR050611">
    <property type="entry name" value="ABCF"/>
</dbReference>
<dbReference type="RefSeq" id="WP_211854003.1">
    <property type="nucleotide sequence ID" value="NZ_JAAGBB010000022.1"/>
</dbReference>
<dbReference type="Pfam" id="PF00005">
    <property type="entry name" value="ABC_tran"/>
    <property type="match status" value="2"/>
</dbReference>
<dbReference type="GO" id="GO:0005524">
    <property type="term" value="F:ATP binding"/>
    <property type="evidence" value="ECO:0007669"/>
    <property type="project" value="UniProtKB-KW"/>
</dbReference>
<feature type="domain" description="ABC transporter" evidence="5">
    <location>
        <begin position="311"/>
        <end position="525"/>
    </location>
</feature>
<evidence type="ECO:0000256" key="2">
    <source>
        <dbReference type="ARBA" id="ARBA00022741"/>
    </source>
</evidence>
<keyword evidence="2" id="KW-0547">Nucleotide-binding</keyword>
<dbReference type="SMART" id="SM00382">
    <property type="entry name" value="AAA"/>
    <property type="match status" value="2"/>
</dbReference>